<accession>A0A841R375</accession>
<organism evidence="5 6">
    <name type="scientific">Negativicoccus succinicivorans</name>
    <dbReference type="NCBI Taxonomy" id="620903"/>
    <lineage>
        <taxon>Bacteria</taxon>
        <taxon>Bacillati</taxon>
        <taxon>Bacillota</taxon>
        <taxon>Negativicutes</taxon>
        <taxon>Veillonellales</taxon>
        <taxon>Veillonellaceae</taxon>
        <taxon>Negativicoccus</taxon>
    </lineage>
</organism>
<evidence type="ECO:0000256" key="1">
    <source>
        <dbReference type="ARBA" id="ARBA00022490"/>
    </source>
</evidence>
<evidence type="ECO:0000256" key="3">
    <source>
        <dbReference type="ARBA" id="ARBA00022829"/>
    </source>
</evidence>
<keyword evidence="3" id="KW-0159">Chromosome partition</keyword>
<dbReference type="RefSeq" id="WP_024049161.1">
    <property type="nucleotide sequence ID" value="NZ_CABWNB010000001.1"/>
</dbReference>
<dbReference type="GO" id="GO:0051304">
    <property type="term" value="P:chromosome separation"/>
    <property type="evidence" value="ECO:0007669"/>
    <property type="project" value="InterPro"/>
</dbReference>
<gene>
    <name evidence="5" type="ORF">HNR45_000074</name>
</gene>
<dbReference type="OrthoDB" id="9806226at2"/>
<comment type="caution">
    <text evidence="5">The sequence shown here is derived from an EMBL/GenBank/DDBJ whole genome shotgun (WGS) entry which is preliminary data.</text>
</comment>
<dbReference type="Proteomes" id="UP000591941">
    <property type="component" value="Unassembled WGS sequence"/>
</dbReference>
<evidence type="ECO:0000313" key="6">
    <source>
        <dbReference type="Proteomes" id="UP000591941"/>
    </source>
</evidence>
<dbReference type="Pfam" id="PF04079">
    <property type="entry name" value="SMC_ScpB"/>
    <property type="match status" value="1"/>
</dbReference>
<evidence type="ECO:0000256" key="4">
    <source>
        <dbReference type="ARBA" id="ARBA00023306"/>
    </source>
</evidence>
<evidence type="ECO:0000256" key="2">
    <source>
        <dbReference type="ARBA" id="ARBA00022618"/>
    </source>
</evidence>
<reference evidence="5 6" key="1">
    <citation type="submission" date="2020-08" db="EMBL/GenBank/DDBJ databases">
        <title>Genomic Encyclopedia of Type Strains, Phase IV (KMG-IV): sequencing the most valuable type-strain genomes for metagenomic binning, comparative biology and taxonomic classification.</title>
        <authorList>
            <person name="Goeker M."/>
        </authorList>
    </citation>
    <scope>NUCLEOTIDE SEQUENCE [LARGE SCALE GENOMIC DNA]</scope>
    <source>
        <strain evidence="5 6">DSM 21255</strain>
    </source>
</reference>
<name>A0A841R375_9FIRM</name>
<dbReference type="GO" id="GO:0051301">
    <property type="term" value="P:cell division"/>
    <property type="evidence" value="ECO:0007669"/>
    <property type="project" value="UniProtKB-KW"/>
</dbReference>
<dbReference type="Gene3D" id="1.10.10.10">
    <property type="entry name" value="Winged helix-like DNA-binding domain superfamily/Winged helix DNA-binding domain"/>
    <property type="match status" value="2"/>
</dbReference>
<dbReference type="InterPro" id="IPR036388">
    <property type="entry name" value="WH-like_DNA-bd_sf"/>
</dbReference>
<evidence type="ECO:0000313" key="5">
    <source>
        <dbReference type="EMBL" id="MBB6477052.1"/>
    </source>
</evidence>
<dbReference type="NCBIfam" id="TIGR00281">
    <property type="entry name" value="SMC-Scp complex subunit ScpB"/>
    <property type="match status" value="1"/>
</dbReference>
<keyword evidence="6" id="KW-1185">Reference proteome</keyword>
<proteinExistence type="predicted"/>
<keyword evidence="2" id="KW-0132">Cell division</keyword>
<dbReference type="GeneID" id="93485358"/>
<sequence length="177" mass="19605">MATEQLAALEALLFIAGEPVSTTQAAEVLNVGTSEATQLCQELADRYAARSQSGLLVQETAGGWRLCTRPEYGKLLAERYAPPLHLSKAALEVLAIVALQAPVTRQQIDGLRGVSSERTLANLLEKNLIMEIGRAELPGRPILYDVTPYFKRKTNWRDYYQKQGVNENDERTSSEID</sequence>
<dbReference type="InterPro" id="IPR005234">
    <property type="entry name" value="ScpB_csome_segregation"/>
</dbReference>
<dbReference type="PANTHER" id="PTHR34298:SF2">
    <property type="entry name" value="SEGREGATION AND CONDENSATION PROTEIN B"/>
    <property type="match status" value="1"/>
</dbReference>
<dbReference type="PANTHER" id="PTHR34298">
    <property type="entry name" value="SEGREGATION AND CONDENSATION PROTEIN B"/>
    <property type="match status" value="1"/>
</dbReference>
<dbReference type="PIRSF" id="PIRSF019345">
    <property type="entry name" value="ScpB"/>
    <property type="match status" value="1"/>
</dbReference>
<keyword evidence="4" id="KW-0131">Cell cycle</keyword>
<dbReference type="EMBL" id="JACHHI010000001">
    <property type="protein sequence ID" value="MBB6477052.1"/>
    <property type="molecule type" value="Genomic_DNA"/>
</dbReference>
<dbReference type="InterPro" id="IPR036390">
    <property type="entry name" value="WH_DNA-bd_sf"/>
</dbReference>
<protein>
    <submittedName>
        <fullName evidence="5">Segregation and condensation protein B</fullName>
    </submittedName>
</protein>
<dbReference type="SUPFAM" id="SSF46785">
    <property type="entry name" value="Winged helix' DNA-binding domain"/>
    <property type="match status" value="2"/>
</dbReference>
<keyword evidence="1" id="KW-0963">Cytoplasm</keyword>
<dbReference type="AlphaFoldDB" id="A0A841R375"/>